<evidence type="ECO:0000313" key="15">
    <source>
        <dbReference type="EMBL" id="PPQ72135.1"/>
    </source>
</evidence>
<keyword evidence="8 11" id="KW-0333">Golgi apparatus</keyword>
<evidence type="ECO:0000259" key="12">
    <source>
        <dbReference type="Pfam" id="PF01602"/>
    </source>
</evidence>
<dbReference type="Pfam" id="PF08752">
    <property type="entry name" value="COP-gamma_platf"/>
    <property type="match status" value="1"/>
</dbReference>
<dbReference type="GO" id="GO:0006888">
    <property type="term" value="P:endoplasmic reticulum to Golgi vesicle-mediated transport"/>
    <property type="evidence" value="ECO:0007669"/>
    <property type="project" value="TreeGrafter"/>
</dbReference>
<evidence type="ECO:0000256" key="1">
    <source>
        <dbReference type="ARBA" id="ARBA00004255"/>
    </source>
</evidence>
<keyword evidence="4 11" id="KW-0963">Cytoplasm</keyword>
<keyword evidence="9 11" id="KW-0472">Membrane</keyword>
<evidence type="ECO:0000256" key="9">
    <source>
        <dbReference type="ARBA" id="ARBA00023136"/>
    </source>
</evidence>
<keyword evidence="7 11" id="KW-0653">Protein transport</keyword>
<dbReference type="GO" id="GO:0009306">
    <property type="term" value="P:protein secretion"/>
    <property type="evidence" value="ECO:0007669"/>
    <property type="project" value="TreeGrafter"/>
</dbReference>
<feature type="domain" description="Clathrin/coatomer adaptor adaptin-like N-terminal" evidence="12">
    <location>
        <begin position="25"/>
        <end position="579"/>
    </location>
</feature>
<dbReference type="EMBL" id="NHTK01005884">
    <property type="protein sequence ID" value="PPQ72135.1"/>
    <property type="molecule type" value="Genomic_DNA"/>
</dbReference>
<evidence type="ECO:0000256" key="11">
    <source>
        <dbReference type="PIRNR" id="PIRNR037093"/>
    </source>
</evidence>
<dbReference type="FunFam" id="1.25.10.10:FF:000046">
    <property type="entry name" value="Coatomer subunit gamma"/>
    <property type="match status" value="1"/>
</dbReference>
<organism evidence="15 16">
    <name type="scientific">Panaeolus cyanescens</name>
    <dbReference type="NCBI Taxonomy" id="181874"/>
    <lineage>
        <taxon>Eukaryota</taxon>
        <taxon>Fungi</taxon>
        <taxon>Dikarya</taxon>
        <taxon>Basidiomycota</taxon>
        <taxon>Agaricomycotina</taxon>
        <taxon>Agaricomycetes</taxon>
        <taxon>Agaricomycetidae</taxon>
        <taxon>Agaricales</taxon>
        <taxon>Agaricineae</taxon>
        <taxon>Galeropsidaceae</taxon>
        <taxon>Panaeolus</taxon>
    </lineage>
</organism>
<dbReference type="AlphaFoldDB" id="A0A409W0W2"/>
<dbReference type="PANTHER" id="PTHR10261:SF0">
    <property type="entry name" value="COATOMER SUBUNIT GAMMA-2"/>
    <property type="match status" value="1"/>
</dbReference>
<dbReference type="InterPro" id="IPR002553">
    <property type="entry name" value="Clathrin/coatomer_adapt-like_N"/>
</dbReference>
<dbReference type="InterPro" id="IPR016024">
    <property type="entry name" value="ARM-type_fold"/>
</dbReference>
<dbReference type="Pfam" id="PF01602">
    <property type="entry name" value="Adaptin_N"/>
    <property type="match status" value="1"/>
</dbReference>
<feature type="domain" description="Coatomer subunit gamma C-terminal" evidence="14">
    <location>
        <begin position="872"/>
        <end position="950"/>
    </location>
</feature>
<dbReference type="GO" id="GO:0005783">
    <property type="term" value="C:endoplasmic reticulum"/>
    <property type="evidence" value="ECO:0007669"/>
    <property type="project" value="TreeGrafter"/>
</dbReference>
<dbReference type="InterPro" id="IPR037067">
    <property type="entry name" value="Coatomer_gsu_app_sf"/>
</dbReference>
<proteinExistence type="inferred from homology"/>
<comment type="similarity">
    <text evidence="2 11">Belongs to the COPG family.</text>
</comment>
<reference evidence="15 16" key="1">
    <citation type="journal article" date="2018" name="Evol. Lett.">
        <title>Horizontal gene cluster transfer increased hallucinogenic mushroom diversity.</title>
        <authorList>
            <person name="Reynolds H.T."/>
            <person name="Vijayakumar V."/>
            <person name="Gluck-Thaler E."/>
            <person name="Korotkin H.B."/>
            <person name="Matheny P.B."/>
            <person name="Slot J.C."/>
        </authorList>
    </citation>
    <scope>NUCLEOTIDE SEQUENCE [LARGE SCALE GENOMIC DNA]</scope>
    <source>
        <strain evidence="15 16">2629</strain>
    </source>
</reference>
<dbReference type="SUPFAM" id="SSF55711">
    <property type="entry name" value="Subdomain of clathrin and coatomer appendage domain"/>
    <property type="match status" value="1"/>
</dbReference>
<evidence type="ECO:0000259" key="14">
    <source>
        <dbReference type="Pfam" id="PF16381"/>
    </source>
</evidence>
<gene>
    <name evidence="15" type="ORF">CVT24_002406</name>
</gene>
<dbReference type="InterPro" id="IPR012295">
    <property type="entry name" value="TBP_dom_sf"/>
</dbReference>
<dbReference type="Proteomes" id="UP000284842">
    <property type="component" value="Unassembled WGS sequence"/>
</dbReference>
<keyword evidence="10 11" id="KW-0968">Cytoplasmic vesicle</keyword>
<dbReference type="PIRSF" id="PIRSF037093">
    <property type="entry name" value="Coatomer_gamma_subunit"/>
    <property type="match status" value="1"/>
</dbReference>
<dbReference type="InParanoid" id="A0A409W0W2"/>
<dbReference type="Gene3D" id="2.60.40.1480">
    <property type="entry name" value="Coatomer, gamma subunit, appendage domain"/>
    <property type="match status" value="1"/>
</dbReference>
<dbReference type="PANTHER" id="PTHR10261">
    <property type="entry name" value="COATOMER SUBUNIT GAMMA"/>
    <property type="match status" value="1"/>
</dbReference>
<dbReference type="GO" id="GO:0006886">
    <property type="term" value="P:intracellular protein transport"/>
    <property type="evidence" value="ECO:0007669"/>
    <property type="project" value="InterPro"/>
</dbReference>
<sequence length="952" mass="104348">MASFAMSFPSKKEDESGLSSYYNNKTTIIQEARVFNESPISPRKCRTLLTRIVYLLYVGETFGTQEATGLFFGTTKLFQNKDSALRQAVYLAIKELATTAEDVIMVTSSIMKDMQPNSEVIYRPNAIRALCKIIDPSMAQGVERFFKAAIVDKNPSISSAALVSAYHLFPNAKDVVKRWVNEAQEAVNAKPSSSFFGSSGGGGGYLGFGGSSQPSGPQTLPSTSYIQQYHALGLLYLIRQQDRMAITKMIQQLGGGKSGAGTTLKNPMALCMLIRYAAKVMEEDPNVQRQILELLEGWLRHKSDMVNFEAARAICEMKGVSPAHLTKPIAVLQVFLTTPKPVLKFAATRTLAALALTHPASVATCNIDLETLIADPNRSVATYAITTLLKTGNEASVDRLIKQITGFMTEISDEFKVIIVEAIRSLCLKFPTKHASMLTFLSGVLRDEGGYDFKRAVVEAMFDMIKFIPESKEQALSHLCEFIEDCEFTKLSVRILHLLGVEGPKSPQPAKYIRFIYNRVVLENATVRAAAVTSLAKFGVNSAEPSLKKSITVLLNRCLDDVDDEVRDRAALYLKVFREKPLADAYVKEESVFSLAALEAKLVSYVKDPAAAEQPFDVSSVPKISRAQAAQETARPSTLDTIGAPLAKKTVDLPAAPSAEEKRSAYLQQLAEVPEFSSYGPVLNSSQNPAQLTESETEYQVSCVKHIYKEHIVFQFNISNTIPDTVLEQVSVIMQPQSEDSGLVEDFIIPLPSLSLATSPGIVYVSFTREDPDAYAIASFQCTLKYISKELDPSTGMPEEEGYEDEYQVEEVELSAGGDYIVPSYSTFGSEWDRMRTGPNATETFVLSAMESLRGTHFKFHHVCISHLTIEFTAACDSIIEVLNMEPLGGSEIPQQPTVHTLQLSGLVAGGGGKVLVRCRMTFSRGQGVTLELAVRAERQEVCDLVLAAVGG</sequence>
<keyword evidence="6 11" id="KW-0931">ER-Golgi transport</keyword>
<keyword evidence="5" id="KW-0677">Repeat</keyword>
<dbReference type="Gene3D" id="1.25.10.10">
    <property type="entry name" value="Leucine-rich Repeat Variant"/>
    <property type="match status" value="2"/>
</dbReference>
<feature type="domain" description="Coatomer gamma subunit appendage Ig-like subdomain" evidence="13">
    <location>
        <begin position="665"/>
        <end position="815"/>
    </location>
</feature>
<dbReference type="GO" id="GO:0005198">
    <property type="term" value="F:structural molecule activity"/>
    <property type="evidence" value="ECO:0007669"/>
    <property type="project" value="InterPro"/>
</dbReference>
<evidence type="ECO:0000256" key="3">
    <source>
        <dbReference type="ARBA" id="ARBA00022448"/>
    </source>
</evidence>
<dbReference type="GO" id="GO:0005793">
    <property type="term" value="C:endoplasmic reticulum-Golgi intermediate compartment"/>
    <property type="evidence" value="ECO:0007669"/>
    <property type="project" value="TreeGrafter"/>
</dbReference>
<evidence type="ECO:0000256" key="5">
    <source>
        <dbReference type="ARBA" id="ARBA00022737"/>
    </source>
</evidence>
<dbReference type="GO" id="GO:0000139">
    <property type="term" value="C:Golgi membrane"/>
    <property type="evidence" value="ECO:0007669"/>
    <property type="project" value="UniProtKB-SubCell"/>
</dbReference>
<comment type="caution">
    <text evidence="15">The sequence shown here is derived from an EMBL/GenBank/DDBJ whole genome shotgun (WGS) entry which is preliminary data.</text>
</comment>
<dbReference type="InterPro" id="IPR017106">
    <property type="entry name" value="Coatomer_gsu"/>
</dbReference>
<evidence type="ECO:0000256" key="10">
    <source>
        <dbReference type="ARBA" id="ARBA00023329"/>
    </source>
</evidence>
<keyword evidence="16" id="KW-1185">Reference proteome</keyword>
<dbReference type="OrthoDB" id="1074925at2759"/>
<dbReference type="InterPro" id="IPR011989">
    <property type="entry name" value="ARM-like"/>
</dbReference>
<dbReference type="FunCoup" id="A0A409W0W2">
    <property type="interactions" value="578"/>
</dbReference>
<keyword evidence="3 11" id="KW-0813">Transport</keyword>
<dbReference type="SUPFAM" id="SSF48371">
    <property type="entry name" value="ARM repeat"/>
    <property type="match status" value="1"/>
</dbReference>
<dbReference type="FunFam" id="2.60.40.1480:FF:000001">
    <property type="entry name" value="Coatomer subunit gamma"/>
    <property type="match status" value="1"/>
</dbReference>
<comment type="subunit">
    <text evidence="11">Oligomeric complex.</text>
</comment>
<dbReference type="SUPFAM" id="SSF49348">
    <property type="entry name" value="Clathrin adaptor appendage domain"/>
    <property type="match status" value="1"/>
</dbReference>
<name>A0A409W0W2_9AGAR</name>
<dbReference type="STRING" id="181874.A0A409W0W2"/>
<evidence type="ECO:0000313" key="16">
    <source>
        <dbReference type="Proteomes" id="UP000284842"/>
    </source>
</evidence>
<evidence type="ECO:0000256" key="7">
    <source>
        <dbReference type="ARBA" id="ARBA00022927"/>
    </source>
</evidence>
<dbReference type="InterPro" id="IPR013041">
    <property type="entry name" value="Clathrin_app_Ig-like_sf"/>
</dbReference>
<evidence type="ECO:0000256" key="6">
    <source>
        <dbReference type="ARBA" id="ARBA00022892"/>
    </source>
</evidence>
<accession>A0A409W0W2</accession>
<dbReference type="GO" id="GO:0006891">
    <property type="term" value="P:intra-Golgi vesicle-mediated transport"/>
    <property type="evidence" value="ECO:0007669"/>
    <property type="project" value="TreeGrafter"/>
</dbReference>
<dbReference type="Gene3D" id="3.30.310.10">
    <property type="entry name" value="TATA-Binding Protein"/>
    <property type="match status" value="1"/>
</dbReference>
<evidence type="ECO:0000256" key="4">
    <source>
        <dbReference type="ARBA" id="ARBA00022490"/>
    </source>
</evidence>
<dbReference type="InterPro" id="IPR009028">
    <property type="entry name" value="Coatomer/calthrin_app_sub_C"/>
</dbReference>
<evidence type="ECO:0000256" key="2">
    <source>
        <dbReference type="ARBA" id="ARBA00010720"/>
    </source>
</evidence>
<evidence type="ECO:0000256" key="8">
    <source>
        <dbReference type="ARBA" id="ARBA00023034"/>
    </source>
</evidence>
<dbReference type="Pfam" id="PF16381">
    <property type="entry name" value="Coatomer_g_Cpla"/>
    <property type="match status" value="1"/>
</dbReference>
<evidence type="ECO:0000259" key="13">
    <source>
        <dbReference type="Pfam" id="PF08752"/>
    </source>
</evidence>
<comment type="subcellular location">
    <subcellularLocation>
        <location evidence="11">Cytoplasm</location>
    </subcellularLocation>
    <subcellularLocation>
        <location evidence="1 11">Golgi apparatus membrane</location>
        <topology evidence="1 11">Peripheral membrane protein</topology>
        <orientation evidence="1 11">Cytoplasmic side</orientation>
    </subcellularLocation>
    <subcellularLocation>
        <location evidence="11">Cytoplasmic vesicle</location>
        <location evidence="11">COPI-coated vesicle membrane</location>
        <topology evidence="11">Peripheral membrane protein</topology>
        <orientation evidence="11">Cytoplasmic side</orientation>
    </subcellularLocation>
</comment>
<dbReference type="InterPro" id="IPR013040">
    <property type="entry name" value="Coatomer_gsu_app_Ig-like_dom"/>
</dbReference>
<protein>
    <recommendedName>
        <fullName evidence="11">Coatomer subunit gamma</fullName>
    </recommendedName>
</protein>
<comment type="function">
    <text evidence="11">The coatomer is a cytosolic protein complex that binds to dilysine motifs and reversibly associates with Golgi non-clathrin-coated vesicles, which further mediate biosynthetic protein transport from the ER, via the Golgi up to the trans Golgi network. Coatomer complex is required for budding from Golgi membranes, and is essential for the retrograde Golgi-to-ER transport of dilysine-tagged proteins.</text>
</comment>
<dbReference type="GO" id="GO:0030126">
    <property type="term" value="C:COPI vesicle coat"/>
    <property type="evidence" value="ECO:0007669"/>
    <property type="project" value="InterPro"/>
</dbReference>
<dbReference type="FunFam" id="1.25.10.10:FF:000071">
    <property type="entry name" value="Coatomer subunit gamma"/>
    <property type="match status" value="1"/>
</dbReference>
<dbReference type="InterPro" id="IPR032154">
    <property type="entry name" value="Coatomer_g_Cpla"/>
</dbReference>